<dbReference type="Proteomes" id="UP000051574">
    <property type="component" value="Unassembled WGS sequence"/>
</dbReference>
<feature type="domain" description="CYTH" evidence="1">
    <location>
        <begin position="1"/>
        <end position="136"/>
    </location>
</feature>
<dbReference type="InterPro" id="IPR033469">
    <property type="entry name" value="CYTH-like_dom_sf"/>
</dbReference>
<dbReference type="InterPro" id="IPR023577">
    <property type="entry name" value="CYTH_domain"/>
</dbReference>
<dbReference type="GO" id="GO:0016462">
    <property type="term" value="F:pyrophosphatase activity"/>
    <property type="evidence" value="ECO:0007669"/>
    <property type="project" value="UniProtKB-ARBA"/>
</dbReference>
<reference evidence="2 3" key="1">
    <citation type="submission" date="2015-09" db="EMBL/GenBank/DDBJ databases">
        <title>Draft genome of the scarab beetle Oryctes borbonicus.</title>
        <authorList>
            <person name="Meyer J.M."/>
            <person name="Markov G.V."/>
            <person name="Baskaran P."/>
            <person name="Herrmann M."/>
            <person name="Sommer R.J."/>
            <person name="Roedelsperger C."/>
        </authorList>
    </citation>
    <scope>NUCLEOTIDE SEQUENCE [LARGE SCALE GENOMIC DNA]</scope>
    <source>
        <strain evidence="2">OB123</strain>
        <tissue evidence="2">Whole animal</tissue>
    </source>
</reference>
<sequence>MRNIEIKAKVKDIEQLRRKAKNLSQSQGTIIKQDDTFYKSSKGRLKLRKVENGSAELIFYDRPDSKGPKLSSYEKSFIPVDNVADINAVLSMALDTDGIVRKTRNLFLIDQTRVHIDQVEGLGDFMELEVRFRYIA</sequence>
<organism evidence="2 3">
    <name type="scientific">Oryctes borbonicus</name>
    <dbReference type="NCBI Taxonomy" id="1629725"/>
    <lineage>
        <taxon>Eukaryota</taxon>
        <taxon>Metazoa</taxon>
        <taxon>Ecdysozoa</taxon>
        <taxon>Arthropoda</taxon>
        <taxon>Hexapoda</taxon>
        <taxon>Insecta</taxon>
        <taxon>Pterygota</taxon>
        <taxon>Neoptera</taxon>
        <taxon>Endopterygota</taxon>
        <taxon>Coleoptera</taxon>
        <taxon>Polyphaga</taxon>
        <taxon>Scarabaeiformia</taxon>
        <taxon>Scarabaeidae</taxon>
        <taxon>Dynastinae</taxon>
        <taxon>Oryctes</taxon>
    </lineage>
</organism>
<dbReference type="Pfam" id="PF01928">
    <property type="entry name" value="CYTH"/>
    <property type="match status" value="1"/>
</dbReference>
<dbReference type="SUPFAM" id="SSF55154">
    <property type="entry name" value="CYTH-like phosphatases"/>
    <property type="match status" value="1"/>
</dbReference>
<evidence type="ECO:0000313" key="3">
    <source>
        <dbReference type="Proteomes" id="UP000051574"/>
    </source>
</evidence>
<gene>
    <name evidence="2" type="ORF">AMK59_5200</name>
</gene>
<comment type="caution">
    <text evidence="2">The sequence shown here is derived from an EMBL/GenBank/DDBJ whole genome shotgun (WGS) entry which is preliminary data.</text>
</comment>
<dbReference type="PANTHER" id="PTHR21028">
    <property type="entry name" value="SI:CH211-156B7.4"/>
    <property type="match status" value="1"/>
</dbReference>
<protein>
    <recommendedName>
        <fullName evidence="1">CYTH domain-containing protein</fullName>
    </recommendedName>
</protein>
<name>A0A0T6B119_9SCAR</name>
<dbReference type="OrthoDB" id="6159137at2759"/>
<dbReference type="AlphaFoldDB" id="A0A0T6B119"/>
<dbReference type="CDD" id="cd07890">
    <property type="entry name" value="CYTH-like_AC_IV-like"/>
    <property type="match status" value="1"/>
</dbReference>
<dbReference type="PROSITE" id="PS51707">
    <property type="entry name" value="CYTH"/>
    <property type="match status" value="1"/>
</dbReference>
<dbReference type="Gene3D" id="2.40.320.10">
    <property type="entry name" value="Hypothetical Protein Pfu-838710-001"/>
    <property type="match status" value="1"/>
</dbReference>
<accession>A0A0T6B119</accession>
<dbReference type="EMBL" id="LJIG01016344">
    <property type="protein sequence ID" value="KRT80884.1"/>
    <property type="molecule type" value="Genomic_DNA"/>
</dbReference>
<proteinExistence type="predicted"/>
<dbReference type="PANTHER" id="PTHR21028:SF2">
    <property type="entry name" value="CYTH DOMAIN-CONTAINING PROTEIN"/>
    <property type="match status" value="1"/>
</dbReference>
<keyword evidence="3" id="KW-1185">Reference proteome</keyword>
<dbReference type="InterPro" id="IPR008173">
    <property type="entry name" value="Adenylyl_cyclase_CyaB"/>
</dbReference>
<evidence type="ECO:0000259" key="1">
    <source>
        <dbReference type="PROSITE" id="PS51707"/>
    </source>
</evidence>
<evidence type="ECO:0000313" key="2">
    <source>
        <dbReference type="EMBL" id="KRT80884.1"/>
    </source>
</evidence>